<feature type="chain" id="PRO_5046264769" evidence="1">
    <location>
        <begin position="21"/>
        <end position="127"/>
    </location>
</feature>
<sequence length="127" mass="12676">MRASLAVLSVFVGFLQLAVGLMTASASVSATASLVNAMALPSVSTTLTGILTAPSRPTDAPNETPHSFSIVGMSALYGSGSVSAAEPTAPPAQVSENAGQKAGALAHRWLYAGCALTALGLTNVVFL</sequence>
<name>A0ABR1SRM8_9PEZI</name>
<feature type="signal peptide" evidence="1">
    <location>
        <begin position="1"/>
        <end position="20"/>
    </location>
</feature>
<dbReference type="EMBL" id="JAQQWI010000003">
    <property type="protein sequence ID" value="KAK8036975.1"/>
    <property type="molecule type" value="Genomic_DNA"/>
</dbReference>
<protein>
    <submittedName>
        <fullName evidence="2">Uncharacterized protein</fullName>
    </submittedName>
</protein>
<evidence type="ECO:0000313" key="3">
    <source>
        <dbReference type="Proteomes" id="UP001396898"/>
    </source>
</evidence>
<dbReference type="Proteomes" id="UP001396898">
    <property type="component" value="Unassembled WGS sequence"/>
</dbReference>
<organism evidence="2 3">
    <name type="scientific">Apiospora marii</name>
    <dbReference type="NCBI Taxonomy" id="335849"/>
    <lineage>
        <taxon>Eukaryota</taxon>
        <taxon>Fungi</taxon>
        <taxon>Dikarya</taxon>
        <taxon>Ascomycota</taxon>
        <taxon>Pezizomycotina</taxon>
        <taxon>Sordariomycetes</taxon>
        <taxon>Xylariomycetidae</taxon>
        <taxon>Amphisphaeriales</taxon>
        <taxon>Apiosporaceae</taxon>
        <taxon>Apiospora</taxon>
    </lineage>
</organism>
<reference evidence="2 3" key="1">
    <citation type="submission" date="2023-01" db="EMBL/GenBank/DDBJ databases">
        <title>Analysis of 21 Apiospora genomes using comparative genomics revels a genus with tremendous synthesis potential of carbohydrate active enzymes and secondary metabolites.</title>
        <authorList>
            <person name="Sorensen T."/>
        </authorList>
    </citation>
    <scope>NUCLEOTIDE SEQUENCE [LARGE SCALE GENOMIC DNA]</scope>
    <source>
        <strain evidence="2 3">CBS 20057</strain>
    </source>
</reference>
<gene>
    <name evidence="2" type="ORF">PG991_001289</name>
</gene>
<keyword evidence="3" id="KW-1185">Reference proteome</keyword>
<evidence type="ECO:0000313" key="2">
    <source>
        <dbReference type="EMBL" id="KAK8036975.1"/>
    </source>
</evidence>
<evidence type="ECO:0000256" key="1">
    <source>
        <dbReference type="SAM" id="SignalP"/>
    </source>
</evidence>
<proteinExistence type="predicted"/>
<accession>A0ABR1SRM8</accession>
<comment type="caution">
    <text evidence="2">The sequence shown here is derived from an EMBL/GenBank/DDBJ whole genome shotgun (WGS) entry which is preliminary data.</text>
</comment>
<keyword evidence="1" id="KW-0732">Signal</keyword>